<protein>
    <submittedName>
        <fullName evidence="1">StbB</fullName>
    </submittedName>
</protein>
<name>A0A023UEK6_KLEPN</name>
<dbReference type="SUPFAM" id="SSF52540">
    <property type="entry name" value="P-loop containing nucleoside triphosphate hydrolases"/>
    <property type="match status" value="1"/>
</dbReference>
<dbReference type="Gene3D" id="3.40.50.300">
    <property type="entry name" value="P-loop containing nucleotide triphosphate hydrolases"/>
    <property type="match status" value="1"/>
</dbReference>
<dbReference type="PATRIC" id="fig|72407.77.peg.5296"/>
<keyword evidence="1" id="KW-0614">Plasmid</keyword>
<organism evidence="1">
    <name type="scientific">Klebsiella pneumoniae subsp. pneumoniae</name>
    <dbReference type="NCBI Taxonomy" id="72407"/>
    <lineage>
        <taxon>Bacteria</taxon>
        <taxon>Pseudomonadati</taxon>
        <taxon>Pseudomonadota</taxon>
        <taxon>Gammaproteobacteria</taxon>
        <taxon>Enterobacterales</taxon>
        <taxon>Enterobacteriaceae</taxon>
        <taxon>Klebsiella/Raoultella group</taxon>
        <taxon>Klebsiella</taxon>
        <taxon>Klebsiella pneumoniae complex</taxon>
    </lineage>
</organism>
<dbReference type="GeneID" id="99708543"/>
<geneLocation type="plasmid" evidence="1">
    <name>pOW16C2</name>
</geneLocation>
<reference evidence="1" key="1">
    <citation type="submission" date="2013-12" db="EMBL/GenBank/DDBJ databases">
        <title>A novel Tn3-like transposon harbouring blaVIM-1 in Klebsiella pneumoniae spp. pneumoniae isolated from river water.</title>
        <authorList>
            <person name="Zurfluh K."/>
            <person name="Power K.A."/>
            <person name="Klumpp J."/>
            <person name="Fanning S."/>
            <person name="Stephan R."/>
        </authorList>
    </citation>
    <scope>NUCLEOTIDE SEQUENCE</scope>
    <source>
        <strain evidence="1">OW16C2</strain>
        <plasmid evidence="1">pOW16C2</plasmid>
    </source>
</reference>
<sequence length="238" mass="26363">MKVAVINYSGSVGKTLISSYLLAPRLTGAKFYAVETINQSASDLGIENVSIFKGDDFSRLIEDIVFEDAGIIDIGASNVEAFLMAMSRFDSGANEFDKYVIPVTPDNKAIDESLKTAHTLSKAGVSSDKIIFVPNRISPDSEVEDVLAPVFEFVKRTKVGKISKKSVIYNSEVFEYLAYHRISFEALTAEDPEEFKARAKQTTDADERKKLARRYTYMKQAIPVKANLDKAYAALMGE</sequence>
<dbReference type="NCBIfam" id="NF041292">
    <property type="entry name" value="StbB"/>
    <property type="match status" value="1"/>
</dbReference>
<accession>A0A023UEK6</accession>
<proteinExistence type="predicted"/>
<dbReference type="EMBL" id="KF977034">
    <property type="protein sequence ID" value="AHY00002.1"/>
    <property type="molecule type" value="Genomic_DNA"/>
</dbReference>
<evidence type="ECO:0000313" key="1">
    <source>
        <dbReference type="EMBL" id="AHY00002.1"/>
    </source>
</evidence>
<dbReference type="RefSeq" id="WP_001749973.1">
    <property type="nucleotide sequence ID" value="NC_025186.1"/>
</dbReference>
<dbReference type="InterPro" id="IPR027417">
    <property type="entry name" value="P-loop_NTPase"/>
</dbReference>
<dbReference type="KEGG" id="kpv:KPNIH29_26685"/>
<dbReference type="AlphaFoldDB" id="A0A023UEK6"/>
<dbReference type="InterPro" id="IPR047985">
    <property type="entry name" value="StbB-like"/>
</dbReference>